<evidence type="ECO:0000256" key="1">
    <source>
        <dbReference type="ARBA" id="ARBA00001971"/>
    </source>
</evidence>
<dbReference type="AlphaFoldDB" id="A0A4R5K9E4"/>
<name>A0A4R5K9E4_9MICC</name>
<dbReference type="InterPro" id="IPR001128">
    <property type="entry name" value="Cyt_P450"/>
</dbReference>
<dbReference type="EMBL" id="SMRU01000027">
    <property type="protein sequence ID" value="TDF91781.1"/>
    <property type="molecule type" value="Genomic_DNA"/>
</dbReference>
<dbReference type="GO" id="GO:0020037">
    <property type="term" value="F:heme binding"/>
    <property type="evidence" value="ECO:0007669"/>
    <property type="project" value="InterPro"/>
</dbReference>
<dbReference type="Pfam" id="PF00067">
    <property type="entry name" value="p450"/>
    <property type="match status" value="1"/>
</dbReference>
<dbReference type="PANTHER" id="PTHR46696">
    <property type="entry name" value="P450, PUTATIVE (EUROFUNG)-RELATED"/>
    <property type="match status" value="1"/>
</dbReference>
<evidence type="ECO:0000256" key="4">
    <source>
        <dbReference type="ARBA" id="ARBA00022723"/>
    </source>
</evidence>
<dbReference type="Gene3D" id="1.10.630.10">
    <property type="entry name" value="Cytochrome P450"/>
    <property type="match status" value="1"/>
</dbReference>
<evidence type="ECO:0000256" key="2">
    <source>
        <dbReference type="ARBA" id="ARBA00010617"/>
    </source>
</evidence>
<dbReference type="InterPro" id="IPR017972">
    <property type="entry name" value="Cyt_P450_CS"/>
</dbReference>
<keyword evidence="10" id="KW-1185">Reference proteome</keyword>
<dbReference type="InterPro" id="IPR036396">
    <property type="entry name" value="Cyt_P450_sf"/>
</dbReference>
<dbReference type="OrthoDB" id="502624at2"/>
<evidence type="ECO:0000256" key="3">
    <source>
        <dbReference type="ARBA" id="ARBA00022617"/>
    </source>
</evidence>
<organism evidence="9 10">
    <name type="scientific">Arthrobacter terricola</name>
    <dbReference type="NCBI Taxonomy" id="2547396"/>
    <lineage>
        <taxon>Bacteria</taxon>
        <taxon>Bacillati</taxon>
        <taxon>Actinomycetota</taxon>
        <taxon>Actinomycetes</taxon>
        <taxon>Micrococcales</taxon>
        <taxon>Micrococcaceae</taxon>
        <taxon>Arthrobacter</taxon>
    </lineage>
</organism>
<dbReference type="InterPro" id="IPR002397">
    <property type="entry name" value="Cyt_P450_B"/>
</dbReference>
<dbReference type="SUPFAM" id="SSF48264">
    <property type="entry name" value="Cytochrome P450"/>
    <property type="match status" value="1"/>
</dbReference>
<protein>
    <submittedName>
        <fullName evidence="9">Cytochrome P450</fullName>
    </submittedName>
</protein>
<evidence type="ECO:0000256" key="5">
    <source>
        <dbReference type="ARBA" id="ARBA00023002"/>
    </source>
</evidence>
<evidence type="ECO:0000256" key="7">
    <source>
        <dbReference type="ARBA" id="ARBA00023033"/>
    </source>
</evidence>
<dbReference type="Proteomes" id="UP000295511">
    <property type="component" value="Unassembled WGS sequence"/>
</dbReference>
<dbReference type="PRINTS" id="PR00359">
    <property type="entry name" value="BP450"/>
</dbReference>
<dbReference type="GO" id="GO:0004497">
    <property type="term" value="F:monooxygenase activity"/>
    <property type="evidence" value="ECO:0007669"/>
    <property type="project" value="UniProtKB-KW"/>
</dbReference>
<evidence type="ECO:0000256" key="6">
    <source>
        <dbReference type="ARBA" id="ARBA00023004"/>
    </source>
</evidence>
<comment type="similarity">
    <text evidence="2 8">Belongs to the cytochrome P450 family.</text>
</comment>
<keyword evidence="5 8" id="KW-0560">Oxidoreductase</keyword>
<comment type="cofactor">
    <cofactor evidence="1">
        <name>heme</name>
        <dbReference type="ChEBI" id="CHEBI:30413"/>
    </cofactor>
</comment>
<reference evidence="9 10" key="1">
    <citation type="submission" date="2019-03" db="EMBL/GenBank/DDBJ databases">
        <title>Whole genome sequence of Arthrobacter sp JH1-1.</title>
        <authorList>
            <person name="Trinh H.N."/>
        </authorList>
    </citation>
    <scope>NUCLEOTIDE SEQUENCE [LARGE SCALE GENOMIC DNA]</scope>
    <source>
        <strain evidence="9 10">JH1-1</strain>
    </source>
</reference>
<keyword evidence="6 8" id="KW-0408">Iron</keyword>
<dbReference type="GO" id="GO:0005506">
    <property type="term" value="F:iron ion binding"/>
    <property type="evidence" value="ECO:0007669"/>
    <property type="project" value="InterPro"/>
</dbReference>
<accession>A0A4R5K9E4</accession>
<keyword evidence="7 8" id="KW-0503">Monooxygenase</keyword>
<gene>
    <name evidence="9" type="ORF">E1809_19885</name>
</gene>
<sequence length="419" mass="45328">MKESRAVHWGAMNLETSAVRDEAAPGTQHVNMREYPFGDHHTGKLEPEYAKMLHANALLPVQMPVGGWAWLVCRYEHVRFVLASPKFSRSEATRENSPRLSPEVLPSASVMAMDPPDHTLVRRAIAPAFTARRMESLRAGIRAEAEKRISEALSEGQDAGLSLLAACEQLPVQTIGDLFGLDPEDHEEFARLADPLTSRNVAAYFISNARTALEAFLLSRISSARSDGLLAHLGDLIDAEELSSAAAVNLVVAVLVGGRGSPAVFLASATALLCEQPERWSAFDDKASARAAVEELLRFIPIGVGGGFVRIATEDVMVGETLVQAGDAVLPAMFAANHDAAVFPDPERLDLARTGPSHLAFGHGIHHCVGAPLARIMAEEFFGALRSRFGELRLAAPLTWEQGRVVRRLADLRVEATRG</sequence>
<evidence type="ECO:0000256" key="8">
    <source>
        <dbReference type="RuleBase" id="RU000461"/>
    </source>
</evidence>
<comment type="caution">
    <text evidence="9">The sequence shown here is derived from an EMBL/GenBank/DDBJ whole genome shotgun (WGS) entry which is preliminary data.</text>
</comment>
<proteinExistence type="inferred from homology"/>
<keyword evidence="4 8" id="KW-0479">Metal-binding</keyword>
<keyword evidence="3 8" id="KW-0349">Heme</keyword>
<evidence type="ECO:0000313" key="10">
    <source>
        <dbReference type="Proteomes" id="UP000295511"/>
    </source>
</evidence>
<dbReference type="PROSITE" id="PS00086">
    <property type="entry name" value="CYTOCHROME_P450"/>
    <property type="match status" value="1"/>
</dbReference>
<dbReference type="GO" id="GO:0016705">
    <property type="term" value="F:oxidoreductase activity, acting on paired donors, with incorporation or reduction of molecular oxygen"/>
    <property type="evidence" value="ECO:0007669"/>
    <property type="project" value="InterPro"/>
</dbReference>
<dbReference type="PANTHER" id="PTHR46696:SF5">
    <property type="entry name" value="CYTOCHROME P450 BJ-1"/>
    <property type="match status" value="1"/>
</dbReference>
<evidence type="ECO:0000313" key="9">
    <source>
        <dbReference type="EMBL" id="TDF91781.1"/>
    </source>
</evidence>